<reference evidence="1 2" key="1">
    <citation type="submission" date="2024-04" db="EMBL/GenBank/DDBJ databases">
        <title>Tritrichomonas musculus Genome.</title>
        <authorList>
            <person name="Alves-Ferreira E."/>
            <person name="Grigg M."/>
            <person name="Lorenzi H."/>
            <person name="Galac M."/>
        </authorList>
    </citation>
    <scope>NUCLEOTIDE SEQUENCE [LARGE SCALE GENOMIC DNA]</scope>
    <source>
        <strain evidence="1 2">EAF2021</strain>
    </source>
</reference>
<comment type="caution">
    <text evidence="1">The sequence shown here is derived from an EMBL/GenBank/DDBJ whole genome shotgun (WGS) entry which is preliminary data.</text>
</comment>
<dbReference type="Proteomes" id="UP001470230">
    <property type="component" value="Unassembled WGS sequence"/>
</dbReference>
<accession>A0ABR2L9Y5</accession>
<proteinExistence type="predicted"/>
<keyword evidence="2" id="KW-1185">Reference proteome</keyword>
<protein>
    <submittedName>
        <fullName evidence="1">Uncharacterized protein</fullName>
    </submittedName>
</protein>
<evidence type="ECO:0000313" key="2">
    <source>
        <dbReference type="Proteomes" id="UP001470230"/>
    </source>
</evidence>
<evidence type="ECO:0000313" key="1">
    <source>
        <dbReference type="EMBL" id="KAK8900165.1"/>
    </source>
</evidence>
<sequence length="283" mass="32612">MTSRSSLKTKKIQQPIDTSKYDSYNLTELRKLREEEVNNLNFEEVNVIDEAIRKCNTSNKDTVVEAIKKSLSEIIDDCFKRYEQNCQAIENDSAAKEAVIRRASNDYFQQVKERHIQDHADLETSRQLNLIRAAERPSAKNYEMKNIAKNLARSGVIDAAISAREEAKMSLEQEIILRKYDINARFEKALENLTRKQVHDLVTMQNNLSKQLQSNEKSKEKEITLLKQALKGSITNAMRRAISEGCNKLSKKDERPDLTAQITNFVQQKLEDENRVSVFQGLE</sequence>
<organism evidence="1 2">
    <name type="scientific">Tritrichomonas musculus</name>
    <dbReference type="NCBI Taxonomy" id="1915356"/>
    <lineage>
        <taxon>Eukaryota</taxon>
        <taxon>Metamonada</taxon>
        <taxon>Parabasalia</taxon>
        <taxon>Tritrichomonadida</taxon>
        <taxon>Tritrichomonadidae</taxon>
        <taxon>Tritrichomonas</taxon>
    </lineage>
</organism>
<dbReference type="EMBL" id="JAPFFF010000001">
    <property type="protein sequence ID" value="KAK8900165.1"/>
    <property type="molecule type" value="Genomic_DNA"/>
</dbReference>
<name>A0ABR2L9Y5_9EUKA</name>
<gene>
    <name evidence="1" type="ORF">M9Y10_002488</name>
</gene>